<dbReference type="PRINTS" id="PR00707">
    <property type="entry name" value="UBCTHYDRLASE"/>
</dbReference>
<reference evidence="11" key="1">
    <citation type="journal article" date="2020" name="Stud. Mycol.">
        <title>101 Dothideomycetes genomes: a test case for predicting lifestyles and emergence of pathogens.</title>
        <authorList>
            <person name="Haridas S."/>
            <person name="Albert R."/>
            <person name="Binder M."/>
            <person name="Bloem J."/>
            <person name="Labutti K."/>
            <person name="Salamov A."/>
            <person name="Andreopoulos B."/>
            <person name="Baker S."/>
            <person name="Barry K."/>
            <person name="Bills G."/>
            <person name="Bluhm B."/>
            <person name="Cannon C."/>
            <person name="Castanera R."/>
            <person name="Culley D."/>
            <person name="Daum C."/>
            <person name="Ezra D."/>
            <person name="Gonzalez J."/>
            <person name="Henrissat B."/>
            <person name="Kuo A."/>
            <person name="Liang C."/>
            <person name="Lipzen A."/>
            <person name="Lutzoni F."/>
            <person name="Magnuson J."/>
            <person name="Mondo S."/>
            <person name="Nolan M."/>
            <person name="Ohm R."/>
            <person name="Pangilinan J."/>
            <person name="Park H.-J."/>
            <person name="Ramirez L."/>
            <person name="Alfaro M."/>
            <person name="Sun H."/>
            <person name="Tritt A."/>
            <person name="Yoshinaga Y."/>
            <person name="Zwiers L.-H."/>
            <person name="Turgeon B."/>
            <person name="Goodwin S."/>
            <person name="Spatafora J."/>
            <person name="Crous P."/>
            <person name="Grigoriev I."/>
        </authorList>
    </citation>
    <scope>NUCLEOTIDE SEQUENCE</scope>
    <source>
        <strain evidence="11">CBS 130266</strain>
    </source>
</reference>
<comment type="catalytic activity">
    <reaction evidence="1 7 8">
        <text>Thiol-dependent hydrolysis of ester, thioester, amide, peptide and isopeptide bonds formed by the C-terminal Gly of ubiquitin (a 76-residue protein attached to proteins as an intracellular targeting signal).</text>
        <dbReference type="EC" id="3.4.19.12"/>
    </reaction>
</comment>
<evidence type="ECO:0000313" key="11">
    <source>
        <dbReference type="EMBL" id="KAF2423601.1"/>
    </source>
</evidence>
<dbReference type="GO" id="GO:0004843">
    <property type="term" value="F:cysteine-type deubiquitinase activity"/>
    <property type="evidence" value="ECO:0007669"/>
    <property type="project" value="UniProtKB-UniRule"/>
</dbReference>
<dbReference type="PANTHER" id="PTHR10589">
    <property type="entry name" value="UBIQUITIN CARBOXYL-TERMINAL HYDROLASE"/>
    <property type="match status" value="1"/>
</dbReference>
<proteinExistence type="inferred from homology"/>
<feature type="site" description="Transition state stabilizer" evidence="7">
    <location>
        <position position="111"/>
    </location>
</feature>
<dbReference type="FunFam" id="3.40.532.10:FF:000008">
    <property type="entry name" value="Ubiquitin carboxyl-terminal hydrolase"/>
    <property type="match status" value="1"/>
</dbReference>
<dbReference type="GO" id="GO:0005737">
    <property type="term" value="C:cytoplasm"/>
    <property type="evidence" value="ECO:0007669"/>
    <property type="project" value="TreeGrafter"/>
</dbReference>
<evidence type="ECO:0000256" key="3">
    <source>
        <dbReference type="ARBA" id="ARBA00022670"/>
    </source>
</evidence>
<dbReference type="PANTHER" id="PTHR10589:SF17">
    <property type="entry name" value="UBIQUITIN CARBOXYL-TERMINAL HYDROLASE"/>
    <property type="match status" value="1"/>
</dbReference>
<evidence type="ECO:0000256" key="4">
    <source>
        <dbReference type="ARBA" id="ARBA00022786"/>
    </source>
</evidence>
<keyword evidence="6 7" id="KW-0788">Thiol protease</keyword>
<evidence type="ECO:0000259" key="10">
    <source>
        <dbReference type="PROSITE" id="PS52048"/>
    </source>
</evidence>
<evidence type="ECO:0000256" key="9">
    <source>
        <dbReference type="SAM" id="MobiDB-lite"/>
    </source>
</evidence>
<dbReference type="EC" id="3.4.19.12" evidence="8"/>
<dbReference type="EMBL" id="MU007080">
    <property type="protein sequence ID" value="KAF2423601.1"/>
    <property type="molecule type" value="Genomic_DNA"/>
</dbReference>
<keyword evidence="3 7" id="KW-0645">Protease</keyword>
<sequence>MASTEGQKTEGHNITDPDVPPSRKKFVPLENNPDVMNSLIHKLGLSEKIGFQDVFSIDEPELLAFVPRPAYALLLIFPVSETYEEFRRKEDTDRKDYEGSGESEPIVWYRQTIGNACGLIGLLHAVSNGVARTHIQNDSDLAKLLSDAIPLKPAERADLLYESQALESAHQDAASTGDTTAPSADDKVDLHFVCFVKTEDNHLWELDGRRRGPLDRGVLDADEDVLSEKALGLGVRAFIRRETEAGGDLRFSLIVLAENLN</sequence>
<feature type="active site" description="Proton donor" evidence="7">
    <location>
        <position position="191"/>
    </location>
</feature>
<gene>
    <name evidence="11" type="ORF">EJ08DRAFT_682228</name>
</gene>
<dbReference type="InterPro" id="IPR057254">
    <property type="entry name" value="UCH_AS"/>
</dbReference>
<name>A0A9P4TUX0_9PEZI</name>
<dbReference type="Proteomes" id="UP000800235">
    <property type="component" value="Unassembled WGS sequence"/>
</dbReference>
<comment type="similarity">
    <text evidence="2 7 8">Belongs to the peptidase C12 family.</text>
</comment>
<accession>A0A9P4TUX0</accession>
<dbReference type="InterPro" id="IPR038765">
    <property type="entry name" value="Papain-like_cys_pep_sf"/>
</dbReference>
<feature type="domain" description="UCH catalytic" evidence="10">
    <location>
        <begin position="25"/>
        <end position="258"/>
    </location>
</feature>
<dbReference type="GO" id="GO:0016579">
    <property type="term" value="P:protein deubiquitination"/>
    <property type="evidence" value="ECO:0007669"/>
    <property type="project" value="TreeGrafter"/>
</dbReference>
<evidence type="ECO:0000256" key="5">
    <source>
        <dbReference type="ARBA" id="ARBA00022801"/>
    </source>
</evidence>
<evidence type="ECO:0000256" key="1">
    <source>
        <dbReference type="ARBA" id="ARBA00000707"/>
    </source>
</evidence>
<dbReference type="GO" id="GO:0006511">
    <property type="term" value="P:ubiquitin-dependent protein catabolic process"/>
    <property type="evidence" value="ECO:0007669"/>
    <property type="project" value="UniProtKB-UniRule"/>
</dbReference>
<dbReference type="OrthoDB" id="427186at2759"/>
<protein>
    <recommendedName>
        <fullName evidence="8">Ubiquitin carboxyl-terminal hydrolase</fullName>
        <ecNumber evidence="8">3.4.19.12</ecNumber>
    </recommendedName>
</protein>
<comment type="caution">
    <text evidence="11">The sequence shown here is derived from an EMBL/GenBank/DDBJ whole genome shotgun (WGS) entry which is preliminary data.</text>
</comment>
<dbReference type="InterPro" id="IPR001578">
    <property type="entry name" value="Peptidase_C12_UCH"/>
</dbReference>
<dbReference type="Gene3D" id="3.40.532.10">
    <property type="entry name" value="Peptidase C12, ubiquitin carboxyl-terminal hydrolase"/>
    <property type="match status" value="1"/>
</dbReference>
<evidence type="ECO:0000313" key="12">
    <source>
        <dbReference type="Proteomes" id="UP000800235"/>
    </source>
</evidence>
<feature type="region of interest" description="Disordered" evidence="9">
    <location>
        <begin position="1"/>
        <end position="25"/>
    </location>
</feature>
<dbReference type="PROSITE" id="PS52048">
    <property type="entry name" value="UCH_DOMAIN"/>
    <property type="match status" value="1"/>
</dbReference>
<evidence type="ECO:0000256" key="7">
    <source>
        <dbReference type="PROSITE-ProRule" id="PRU01393"/>
    </source>
</evidence>
<keyword evidence="5 7" id="KW-0378">Hydrolase</keyword>
<keyword evidence="12" id="KW-1185">Reference proteome</keyword>
<dbReference type="AlphaFoldDB" id="A0A9P4TUX0"/>
<dbReference type="SUPFAM" id="SSF54001">
    <property type="entry name" value="Cysteine proteinases"/>
    <property type="match status" value="1"/>
</dbReference>
<evidence type="ECO:0000256" key="2">
    <source>
        <dbReference type="ARBA" id="ARBA00009326"/>
    </source>
</evidence>
<feature type="active site" description="Nucleophile" evidence="7">
    <location>
        <position position="117"/>
    </location>
</feature>
<organism evidence="11 12">
    <name type="scientific">Tothia fuscella</name>
    <dbReference type="NCBI Taxonomy" id="1048955"/>
    <lineage>
        <taxon>Eukaryota</taxon>
        <taxon>Fungi</taxon>
        <taxon>Dikarya</taxon>
        <taxon>Ascomycota</taxon>
        <taxon>Pezizomycotina</taxon>
        <taxon>Dothideomycetes</taxon>
        <taxon>Pleosporomycetidae</taxon>
        <taxon>Venturiales</taxon>
        <taxon>Cylindrosympodiaceae</taxon>
        <taxon>Tothia</taxon>
    </lineage>
</organism>
<dbReference type="PROSITE" id="PS00140">
    <property type="entry name" value="UCH_1"/>
    <property type="match status" value="1"/>
</dbReference>
<dbReference type="CDD" id="cd09616">
    <property type="entry name" value="Peptidase_C12_UCH_L1_L3"/>
    <property type="match status" value="1"/>
</dbReference>
<evidence type="ECO:0000256" key="8">
    <source>
        <dbReference type="RuleBase" id="RU361215"/>
    </source>
</evidence>
<keyword evidence="4 7" id="KW-0833">Ubl conjugation pathway</keyword>
<evidence type="ECO:0000256" key="6">
    <source>
        <dbReference type="ARBA" id="ARBA00022807"/>
    </source>
</evidence>
<dbReference type="InterPro" id="IPR036959">
    <property type="entry name" value="Peptidase_C12_UCH_sf"/>
</dbReference>
<dbReference type="Pfam" id="PF01088">
    <property type="entry name" value="Peptidase_C12"/>
    <property type="match status" value="1"/>
</dbReference>
<feature type="site" description="Important for enzyme activity" evidence="7">
    <location>
        <position position="207"/>
    </location>
</feature>